<dbReference type="InterPro" id="IPR035919">
    <property type="entry name" value="EAL_sf"/>
</dbReference>
<protein>
    <submittedName>
        <fullName evidence="3">GGDEF domain-containing protein</fullName>
    </submittedName>
</protein>
<feature type="domain" description="EAL" evidence="1">
    <location>
        <begin position="307"/>
        <end position="563"/>
    </location>
</feature>
<dbReference type="Gene3D" id="3.20.20.450">
    <property type="entry name" value="EAL domain"/>
    <property type="match status" value="1"/>
</dbReference>
<gene>
    <name evidence="3" type="ORF">DWX94_12095</name>
</gene>
<dbReference type="EMBL" id="QRVK01000042">
    <property type="protein sequence ID" value="RGS37583.1"/>
    <property type="molecule type" value="Genomic_DNA"/>
</dbReference>
<dbReference type="SUPFAM" id="SSF141868">
    <property type="entry name" value="EAL domain-like"/>
    <property type="match status" value="1"/>
</dbReference>
<dbReference type="InterPro" id="IPR050706">
    <property type="entry name" value="Cyclic-di-GMP_PDE-like"/>
</dbReference>
<evidence type="ECO:0000313" key="4">
    <source>
        <dbReference type="Proteomes" id="UP000283295"/>
    </source>
</evidence>
<dbReference type="Proteomes" id="UP000283295">
    <property type="component" value="Unassembled WGS sequence"/>
</dbReference>
<name>A0A3R5WQC9_9FIRM</name>
<accession>A0A3R5WQC9</accession>
<evidence type="ECO:0000259" key="2">
    <source>
        <dbReference type="PROSITE" id="PS50887"/>
    </source>
</evidence>
<dbReference type="InterPro" id="IPR001633">
    <property type="entry name" value="EAL_dom"/>
</dbReference>
<dbReference type="AlphaFoldDB" id="A0A3R5WQC9"/>
<dbReference type="InterPro" id="IPR029787">
    <property type="entry name" value="Nucleotide_cyclase"/>
</dbReference>
<dbReference type="Gene3D" id="3.30.70.270">
    <property type="match status" value="1"/>
</dbReference>
<reference evidence="3 4" key="1">
    <citation type="submission" date="2018-08" db="EMBL/GenBank/DDBJ databases">
        <title>A genome reference for cultivated species of the human gut microbiota.</title>
        <authorList>
            <person name="Zou Y."/>
            <person name="Xue W."/>
            <person name="Luo G."/>
        </authorList>
    </citation>
    <scope>NUCLEOTIDE SEQUENCE [LARGE SCALE GENOMIC DNA]</scope>
    <source>
        <strain evidence="3 4">AF22-21</strain>
    </source>
</reference>
<evidence type="ECO:0000259" key="1">
    <source>
        <dbReference type="PROSITE" id="PS50883"/>
    </source>
</evidence>
<feature type="domain" description="GGDEF" evidence="2">
    <location>
        <begin position="169"/>
        <end position="298"/>
    </location>
</feature>
<dbReference type="Pfam" id="PF00990">
    <property type="entry name" value="GGDEF"/>
    <property type="match status" value="1"/>
</dbReference>
<dbReference type="PROSITE" id="PS50883">
    <property type="entry name" value="EAL"/>
    <property type="match status" value="1"/>
</dbReference>
<sequence length="565" mass="64316">MDNTIDKSIQMDSRMKEFFECIGGDADTQQQRIQCIRNGLAAIADRLRLGKAEITVDIPKNRFMPLGERSSAVLYEEEGAELGIPVDIEMKIRTGGTVYIKDYPYGSGYSEEEIQTHRFIFREIFIQYNRTLAQCMLEKIMHTDINTGVANQDSLMYYAVNLIKNGRIGDYTGIFFNIHNFKYVNKVFDYSQGDVILRNYAQMVKSYLDSDEEIARLGGDNFVAICRNENVSDFISKIKDVHISHEYRSVKREFQLGVTAGIAGLEGVAKPREVMARTSIAYQAARKNGAGSIVVYTKEIQKHLMDDQEILAAFPQALAAGEFVVYYQPKVRIADKSIYGAEALVRWVRDGQVVTPARFIPQLEREGSVCRLDYYMLEQVCGFLKSRLDKGQKIVPVSVNFSRRHLEESDLVERITGTIDRFGIDRSYIEIELTESEDYQNYEIMSSVIERLKERGISTSIDDFGTGFSSLNMIKKVDLDTIKIDKSLIPFDDVNNNKHQDIVMFSSIINLIGRLGKKSVAEGVETTQQLDYLEKLGCDIVQGYVFDKPLPKDEFEHRLESGYSL</sequence>
<comment type="caution">
    <text evidence="3">The sequence shown here is derived from an EMBL/GenBank/DDBJ whole genome shotgun (WGS) entry which is preliminary data.</text>
</comment>
<dbReference type="InterPro" id="IPR043128">
    <property type="entry name" value="Rev_trsase/Diguanyl_cyclase"/>
</dbReference>
<dbReference type="Pfam" id="PF00563">
    <property type="entry name" value="EAL"/>
    <property type="match status" value="1"/>
</dbReference>
<proteinExistence type="predicted"/>
<dbReference type="SMART" id="SM00267">
    <property type="entry name" value="GGDEF"/>
    <property type="match status" value="1"/>
</dbReference>
<evidence type="ECO:0000313" key="3">
    <source>
        <dbReference type="EMBL" id="RGS37583.1"/>
    </source>
</evidence>
<dbReference type="InterPro" id="IPR000160">
    <property type="entry name" value="GGDEF_dom"/>
</dbReference>
<dbReference type="NCBIfam" id="TIGR00254">
    <property type="entry name" value="GGDEF"/>
    <property type="match status" value="1"/>
</dbReference>
<dbReference type="PROSITE" id="PS50887">
    <property type="entry name" value="GGDEF"/>
    <property type="match status" value="1"/>
</dbReference>
<dbReference type="SUPFAM" id="SSF55073">
    <property type="entry name" value="Nucleotide cyclase"/>
    <property type="match status" value="1"/>
</dbReference>
<dbReference type="PANTHER" id="PTHR33121:SF79">
    <property type="entry name" value="CYCLIC DI-GMP PHOSPHODIESTERASE PDED-RELATED"/>
    <property type="match status" value="1"/>
</dbReference>
<dbReference type="CDD" id="cd01948">
    <property type="entry name" value="EAL"/>
    <property type="match status" value="1"/>
</dbReference>
<dbReference type="PANTHER" id="PTHR33121">
    <property type="entry name" value="CYCLIC DI-GMP PHOSPHODIESTERASE PDEF"/>
    <property type="match status" value="1"/>
</dbReference>
<dbReference type="GO" id="GO:0071111">
    <property type="term" value="F:cyclic-guanylate-specific phosphodiesterase activity"/>
    <property type="evidence" value="ECO:0007669"/>
    <property type="project" value="InterPro"/>
</dbReference>
<dbReference type="SMART" id="SM00052">
    <property type="entry name" value="EAL"/>
    <property type="match status" value="1"/>
</dbReference>
<dbReference type="OrthoDB" id="9805474at2"/>
<organism evidence="3 4">
    <name type="scientific">Coprococcus eutactus</name>
    <dbReference type="NCBI Taxonomy" id="33043"/>
    <lineage>
        <taxon>Bacteria</taxon>
        <taxon>Bacillati</taxon>
        <taxon>Bacillota</taxon>
        <taxon>Clostridia</taxon>
        <taxon>Lachnospirales</taxon>
        <taxon>Lachnospiraceae</taxon>
        <taxon>Coprococcus</taxon>
    </lineage>
</organism>